<gene>
    <name evidence="2" type="ORF">J2Z32_002709</name>
</gene>
<reference evidence="2 3" key="1">
    <citation type="submission" date="2021-03" db="EMBL/GenBank/DDBJ databases">
        <title>Genomic Encyclopedia of Type Strains, Phase IV (KMG-IV): sequencing the most valuable type-strain genomes for metagenomic binning, comparative biology and taxonomic classification.</title>
        <authorList>
            <person name="Goeker M."/>
        </authorList>
    </citation>
    <scope>NUCLEOTIDE SEQUENCE [LARGE SCALE GENOMIC DNA]</scope>
    <source>
        <strain evidence="2 3">DSM 14349</strain>
    </source>
</reference>
<evidence type="ECO:0000313" key="2">
    <source>
        <dbReference type="EMBL" id="MBP1906060.1"/>
    </source>
</evidence>
<proteinExistence type="predicted"/>
<keyword evidence="3" id="KW-1185">Reference proteome</keyword>
<evidence type="ECO:0000313" key="3">
    <source>
        <dbReference type="Proteomes" id="UP001519272"/>
    </source>
</evidence>
<name>A0ABS4FU18_9BACL</name>
<feature type="region of interest" description="Disordered" evidence="1">
    <location>
        <begin position="37"/>
        <end position="60"/>
    </location>
</feature>
<accession>A0ABS4FU18</accession>
<comment type="caution">
    <text evidence="2">The sequence shown here is derived from an EMBL/GenBank/DDBJ whole genome shotgun (WGS) entry which is preliminary data.</text>
</comment>
<protein>
    <submittedName>
        <fullName evidence="2">Uncharacterized protein</fullName>
    </submittedName>
</protein>
<evidence type="ECO:0000256" key="1">
    <source>
        <dbReference type="SAM" id="MobiDB-lite"/>
    </source>
</evidence>
<sequence length="60" mass="7188">MGIDFVYTTRGQFLAFYHPNNKLAVNEVHTVCYDSKHESEKNRRQYYEDYGRPAIDQKNE</sequence>
<organism evidence="2 3">
    <name type="scientific">Paenibacillus turicensis</name>
    <dbReference type="NCBI Taxonomy" id="160487"/>
    <lineage>
        <taxon>Bacteria</taxon>
        <taxon>Bacillati</taxon>
        <taxon>Bacillota</taxon>
        <taxon>Bacilli</taxon>
        <taxon>Bacillales</taxon>
        <taxon>Paenibacillaceae</taxon>
        <taxon>Paenibacillus</taxon>
    </lineage>
</organism>
<dbReference type="EMBL" id="JAGGKG010000012">
    <property type="protein sequence ID" value="MBP1906060.1"/>
    <property type="molecule type" value="Genomic_DNA"/>
</dbReference>
<dbReference type="Proteomes" id="UP001519272">
    <property type="component" value="Unassembled WGS sequence"/>
</dbReference>